<feature type="domain" description="SHS2" evidence="7">
    <location>
        <begin position="7"/>
        <end position="195"/>
    </location>
</feature>
<proteinExistence type="inferred from homology"/>
<dbReference type="EMBL" id="PFAJ01000016">
    <property type="protein sequence ID" value="PIR97460.1"/>
    <property type="molecule type" value="Genomic_DNA"/>
</dbReference>
<comment type="subcellular location">
    <subcellularLocation>
        <location evidence="5">Cell membrane</location>
        <topology evidence="5">Peripheral membrane protein</topology>
        <orientation evidence="5">Cytoplasmic side</orientation>
    </subcellularLocation>
    <text evidence="5">Localizes to the Z ring in an FtsZ-dependent manner. Targeted to the membrane through a conserved C-terminal amphipathic helix.</text>
</comment>
<dbReference type="InterPro" id="IPR043129">
    <property type="entry name" value="ATPase_NBD"/>
</dbReference>
<evidence type="ECO:0000313" key="9">
    <source>
        <dbReference type="Proteomes" id="UP000230557"/>
    </source>
</evidence>
<dbReference type="Pfam" id="PF02491">
    <property type="entry name" value="SHS2_FTSA"/>
    <property type="match status" value="1"/>
</dbReference>
<evidence type="ECO:0000256" key="6">
    <source>
        <dbReference type="PIRNR" id="PIRNR003101"/>
    </source>
</evidence>
<evidence type="ECO:0000259" key="7">
    <source>
        <dbReference type="SMART" id="SM00842"/>
    </source>
</evidence>
<dbReference type="NCBIfam" id="TIGR01174">
    <property type="entry name" value="ftsA"/>
    <property type="match status" value="1"/>
</dbReference>
<dbReference type="PANTHER" id="PTHR32432">
    <property type="entry name" value="CELL DIVISION PROTEIN FTSA-RELATED"/>
    <property type="match status" value="1"/>
</dbReference>
<keyword evidence="1 5" id="KW-1003">Cell membrane</keyword>
<gene>
    <name evidence="5 8" type="primary">ftsA</name>
    <name evidence="8" type="ORF">COT91_01275</name>
</gene>
<dbReference type="SUPFAM" id="SSF53067">
    <property type="entry name" value="Actin-like ATPase domain"/>
    <property type="match status" value="2"/>
</dbReference>
<protein>
    <recommendedName>
        <fullName evidence="5 6">Cell division protein FtsA</fullName>
    </recommendedName>
</protein>
<dbReference type="GO" id="GO:0043093">
    <property type="term" value="P:FtsZ-dependent cytokinesis"/>
    <property type="evidence" value="ECO:0007669"/>
    <property type="project" value="UniProtKB-UniRule"/>
</dbReference>
<dbReference type="SMART" id="SM00842">
    <property type="entry name" value="FtsA"/>
    <property type="match status" value="1"/>
</dbReference>
<dbReference type="PIRSF" id="PIRSF003101">
    <property type="entry name" value="FtsA"/>
    <property type="match status" value="1"/>
</dbReference>
<dbReference type="InterPro" id="IPR003494">
    <property type="entry name" value="SHS2_FtsA"/>
</dbReference>
<dbReference type="Gene3D" id="3.30.420.40">
    <property type="match status" value="2"/>
</dbReference>
<dbReference type="InterPro" id="IPR020823">
    <property type="entry name" value="Cell_div_FtsA"/>
</dbReference>
<dbReference type="AlphaFoldDB" id="A0A2H0VGN2"/>
<comment type="caution">
    <text evidence="8">The sequence shown here is derived from an EMBL/GenBank/DDBJ whole genome shotgun (WGS) entry which is preliminary data.</text>
</comment>
<reference evidence="9" key="1">
    <citation type="submission" date="2017-09" db="EMBL/GenBank/DDBJ databases">
        <title>Depth-based differentiation of microbial function through sediment-hosted aquifers and enrichment of novel symbionts in the deep terrestrial subsurface.</title>
        <authorList>
            <person name="Probst A.J."/>
            <person name="Ladd B."/>
            <person name="Jarett J.K."/>
            <person name="Geller-Mcgrath D.E."/>
            <person name="Sieber C.M.K."/>
            <person name="Emerson J.B."/>
            <person name="Anantharaman K."/>
            <person name="Thomas B.C."/>
            <person name="Malmstrom R."/>
            <person name="Stieglmeier M."/>
            <person name="Klingl A."/>
            <person name="Woyke T."/>
            <person name="Ryan C.M."/>
            <person name="Banfield J.F."/>
        </authorList>
    </citation>
    <scope>NUCLEOTIDE SEQUENCE [LARGE SCALE GENOMIC DNA]</scope>
</reference>
<dbReference type="GO" id="GO:0009898">
    <property type="term" value="C:cytoplasmic side of plasma membrane"/>
    <property type="evidence" value="ECO:0007669"/>
    <property type="project" value="UniProtKB-UniRule"/>
</dbReference>
<comment type="similarity">
    <text evidence="5 6">Belongs to the FtsA/MreB family.</text>
</comment>
<keyword evidence="3 5" id="KW-0472">Membrane</keyword>
<name>A0A2H0VGN2_9BACT</name>
<comment type="subunit">
    <text evidence="5">Self-interacts. Interacts with FtsZ.</text>
</comment>
<dbReference type="InterPro" id="IPR050696">
    <property type="entry name" value="FtsA/MreB"/>
</dbReference>
<dbReference type="CDD" id="cd24048">
    <property type="entry name" value="ASKHA_NBD_FtsA"/>
    <property type="match status" value="1"/>
</dbReference>
<accession>A0A2H0VGN2</accession>
<keyword evidence="2 5" id="KW-0132">Cell division</keyword>
<dbReference type="Pfam" id="PF14450">
    <property type="entry name" value="FtsA"/>
    <property type="match status" value="1"/>
</dbReference>
<evidence type="ECO:0000256" key="5">
    <source>
        <dbReference type="HAMAP-Rule" id="MF_02033"/>
    </source>
</evidence>
<keyword evidence="4 5" id="KW-0131">Cell cycle</keyword>
<dbReference type="Proteomes" id="UP000230557">
    <property type="component" value="Unassembled WGS sequence"/>
</dbReference>
<evidence type="ECO:0000256" key="4">
    <source>
        <dbReference type="ARBA" id="ARBA00023306"/>
    </source>
</evidence>
<evidence type="ECO:0000256" key="1">
    <source>
        <dbReference type="ARBA" id="ARBA00022475"/>
    </source>
</evidence>
<dbReference type="PANTHER" id="PTHR32432:SF4">
    <property type="entry name" value="CELL DIVISION PROTEIN FTSA"/>
    <property type="match status" value="1"/>
</dbReference>
<evidence type="ECO:0000256" key="2">
    <source>
        <dbReference type="ARBA" id="ARBA00022618"/>
    </source>
</evidence>
<dbReference type="HAMAP" id="MF_02033">
    <property type="entry name" value="FtsA"/>
    <property type="match status" value="1"/>
</dbReference>
<evidence type="ECO:0000256" key="3">
    <source>
        <dbReference type="ARBA" id="ARBA00023136"/>
    </source>
</evidence>
<organism evidence="8 9">
    <name type="scientific">Candidatus Doudnabacteria bacterium CG10_big_fil_rev_8_21_14_0_10_41_10</name>
    <dbReference type="NCBI Taxonomy" id="1974551"/>
    <lineage>
        <taxon>Bacteria</taxon>
        <taxon>Candidatus Doudnaibacteriota</taxon>
    </lineage>
</organism>
<dbReference type="GO" id="GO:0032153">
    <property type="term" value="C:cell division site"/>
    <property type="evidence" value="ECO:0007669"/>
    <property type="project" value="UniProtKB-UniRule"/>
</dbReference>
<evidence type="ECO:0000313" key="8">
    <source>
        <dbReference type="EMBL" id="PIR97460.1"/>
    </source>
</evidence>
<sequence length="415" mass="44397">MSQQEIITGLDIGSNNIRAIILSHQGESGWQIIGAAENITEGVGRGMVTNIEDLVSSISETFEKAERMVGLPIDRAVVGISGTHIKTLESTGVVAVAKADKEITDDDVARAIEAAQAVATPANYEILHVIPKDFKIDSQSGIKDPVGMTGVRLEVSAQIVMGLSSQIKNLTKSIYRAGIDIDDLVFSILATAESTLTKKQKELGVALVNIGSQTTSLIVYEEGDVLHTAVLPIGSNNITNDIAIGLRTSIETAEAIKLEVVQLDDKKISKRDEIDLSKYSPTEKERTMVSLKELSDIAQARVEEILSLVDKELKKINRSGLLPSGVVLTGGGAKLPGLLEFAKGKLKLPVFEGLPLGAKEAPIDKINDPSYATALGLALWGSHGATVKRRTGLPNFSSVDQAVGKMRDWFKSLLP</sequence>
<comment type="function">
    <text evidence="5 6">Cell division protein that is involved in the assembly of the Z ring. May serve as a membrane anchor for the Z ring.</text>
</comment>
<dbReference type="Gene3D" id="3.30.1490.110">
    <property type="match status" value="1"/>
</dbReference>